<evidence type="ECO:0000313" key="4">
    <source>
        <dbReference type="EMBL" id="KAJ3573169.1"/>
    </source>
</evidence>
<feature type="signal peptide" evidence="3">
    <location>
        <begin position="1"/>
        <end position="20"/>
    </location>
</feature>
<sequence length="554" mass="59431">MFNFLKFVLLLFLVPNLTHGQQFWLNFTITNAVQCSPIYLGFSRIVTQGDLPMSLTILPFNGEPVVIPVPNIAVNTSGLAVSFIPLQAGQKFIASLDDNAGKSIAQVSGVTTVMSSPTGNSSCLSSSSANSFHSNSKNNNDDDYELIGTPVQCQDIAVSYDTSQAPTVRAFVPNGDSAVLPQTSDNPTNGTATYTMTMQRGTQLLLMFDDGQQHRETTGLITVAGDSNSPQNCLNFSDSAAANTAPSATGNSPDDNTQGSTGIPQAVIIGCSAGGAVIVIIAIAMIVFVIRDRKLRRRKSEMNMFDFSDTRHIPSVPTTTPPRPPRSIKSLILAQGTSRGTFVELPDVESGGKSGSFITNPPYVMRELEGLDDGRAPMDSRSFSSWTNNDELSPTEVSMHRRPSTDPVQMLDIEGMLNMATALSGTQIMKQAMGNEEDDIPKSLRSRNSQATVRSLGVPRPTFTGRSQSYARHDREPSDVPADLTGSGTLSGISMLMPNPFSDEALELPSPFNRADEPARPTSDTIPPLSLERMEKGRKAPNQEELGKATSGEG</sequence>
<gene>
    <name evidence="4" type="ORF">NP233_g2598</name>
</gene>
<name>A0AAD5W0E6_9AGAR</name>
<feature type="region of interest" description="Disordered" evidence="1">
    <location>
        <begin position="380"/>
        <end position="403"/>
    </location>
</feature>
<feature type="region of interest" description="Disordered" evidence="1">
    <location>
        <begin position="436"/>
        <end position="554"/>
    </location>
</feature>
<comment type="caution">
    <text evidence="4">The sequence shown here is derived from an EMBL/GenBank/DDBJ whole genome shotgun (WGS) entry which is preliminary data.</text>
</comment>
<keyword evidence="2" id="KW-1133">Transmembrane helix</keyword>
<keyword evidence="3" id="KW-0732">Signal</keyword>
<dbReference type="EMBL" id="JANIEX010000112">
    <property type="protein sequence ID" value="KAJ3573169.1"/>
    <property type="molecule type" value="Genomic_DNA"/>
</dbReference>
<accession>A0AAD5W0E6</accession>
<organism evidence="4 5">
    <name type="scientific">Leucocoprinus birnbaumii</name>
    <dbReference type="NCBI Taxonomy" id="56174"/>
    <lineage>
        <taxon>Eukaryota</taxon>
        <taxon>Fungi</taxon>
        <taxon>Dikarya</taxon>
        <taxon>Basidiomycota</taxon>
        <taxon>Agaricomycotina</taxon>
        <taxon>Agaricomycetes</taxon>
        <taxon>Agaricomycetidae</taxon>
        <taxon>Agaricales</taxon>
        <taxon>Agaricineae</taxon>
        <taxon>Agaricaceae</taxon>
        <taxon>Leucocoprinus</taxon>
    </lineage>
</organism>
<evidence type="ECO:0000256" key="2">
    <source>
        <dbReference type="SAM" id="Phobius"/>
    </source>
</evidence>
<keyword evidence="2" id="KW-0812">Transmembrane</keyword>
<evidence type="ECO:0000256" key="1">
    <source>
        <dbReference type="SAM" id="MobiDB-lite"/>
    </source>
</evidence>
<dbReference type="AlphaFoldDB" id="A0AAD5W0E6"/>
<feature type="compositionally biased region" description="Polar residues" evidence="1">
    <location>
        <begin position="381"/>
        <end position="396"/>
    </location>
</feature>
<evidence type="ECO:0000313" key="5">
    <source>
        <dbReference type="Proteomes" id="UP001213000"/>
    </source>
</evidence>
<feature type="region of interest" description="Disordered" evidence="1">
    <location>
        <begin position="232"/>
        <end position="259"/>
    </location>
</feature>
<keyword evidence="5" id="KW-1185">Reference proteome</keyword>
<protein>
    <submittedName>
        <fullName evidence="4">Uncharacterized protein</fullName>
    </submittedName>
</protein>
<feature type="compositionally biased region" description="Basic and acidic residues" evidence="1">
    <location>
        <begin position="532"/>
        <end position="547"/>
    </location>
</feature>
<feature type="chain" id="PRO_5042203052" evidence="3">
    <location>
        <begin position="21"/>
        <end position="554"/>
    </location>
</feature>
<proteinExistence type="predicted"/>
<reference evidence="4" key="1">
    <citation type="submission" date="2022-07" db="EMBL/GenBank/DDBJ databases">
        <title>Genome Sequence of Leucocoprinus birnbaumii.</title>
        <authorList>
            <person name="Buettner E."/>
        </authorList>
    </citation>
    <scope>NUCLEOTIDE SEQUENCE</scope>
    <source>
        <strain evidence="4">VT141</strain>
    </source>
</reference>
<evidence type="ECO:0000256" key="3">
    <source>
        <dbReference type="SAM" id="SignalP"/>
    </source>
</evidence>
<keyword evidence="2" id="KW-0472">Membrane</keyword>
<feature type="transmembrane region" description="Helical" evidence="2">
    <location>
        <begin position="266"/>
        <end position="290"/>
    </location>
</feature>
<dbReference type="Proteomes" id="UP001213000">
    <property type="component" value="Unassembled WGS sequence"/>
</dbReference>